<evidence type="ECO:0000313" key="2">
    <source>
        <dbReference type="EMBL" id="KAF2494352.1"/>
    </source>
</evidence>
<gene>
    <name evidence="2" type="ORF">BU16DRAFT_589150</name>
</gene>
<protein>
    <submittedName>
        <fullName evidence="2">Uncharacterized protein</fullName>
    </submittedName>
</protein>
<reference evidence="2" key="1">
    <citation type="journal article" date="2020" name="Stud. Mycol.">
        <title>101 Dothideomycetes genomes: a test case for predicting lifestyles and emergence of pathogens.</title>
        <authorList>
            <person name="Haridas S."/>
            <person name="Albert R."/>
            <person name="Binder M."/>
            <person name="Bloem J."/>
            <person name="Labutti K."/>
            <person name="Salamov A."/>
            <person name="Andreopoulos B."/>
            <person name="Baker S."/>
            <person name="Barry K."/>
            <person name="Bills G."/>
            <person name="Bluhm B."/>
            <person name="Cannon C."/>
            <person name="Castanera R."/>
            <person name="Culley D."/>
            <person name="Daum C."/>
            <person name="Ezra D."/>
            <person name="Gonzalez J."/>
            <person name="Henrissat B."/>
            <person name="Kuo A."/>
            <person name="Liang C."/>
            <person name="Lipzen A."/>
            <person name="Lutzoni F."/>
            <person name="Magnuson J."/>
            <person name="Mondo S."/>
            <person name="Nolan M."/>
            <person name="Ohm R."/>
            <person name="Pangilinan J."/>
            <person name="Park H.-J."/>
            <person name="Ramirez L."/>
            <person name="Alfaro M."/>
            <person name="Sun H."/>
            <person name="Tritt A."/>
            <person name="Yoshinaga Y."/>
            <person name="Zwiers L.-H."/>
            <person name="Turgeon B."/>
            <person name="Goodwin S."/>
            <person name="Spatafora J."/>
            <person name="Crous P."/>
            <person name="Grigoriev I."/>
        </authorList>
    </citation>
    <scope>NUCLEOTIDE SEQUENCE</scope>
    <source>
        <strain evidence="2">CBS 269.34</strain>
    </source>
</reference>
<evidence type="ECO:0000313" key="3">
    <source>
        <dbReference type="Proteomes" id="UP000799750"/>
    </source>
</evidence>
<keyword evidence="3" id="KW-1185">Reference proteome</keyword>
<feature type="region of interest" description="Disordered" evidence="1">
    <location>
        <begin position="491"/>
        <end position="510"/>
    </location>
</feature>
<sequence>MAGRGVSQVAAKAIAGEVRNLGAGGEGREGRADLAGVLAGAGEGAGEGVGVGAGVDEGGALGVLVALGVPVARVALSSTASPNSEAEEEEIAEEEAAFLQEQLTEIKSRLHSNKADFKQLFLEPPEAESEEELEAEEPSAMVAPAWAQEGFDPATIFAGRTPNKYTRAFETSLHALILAIFEDEKADQARNPFMQLVKKELWVKATMRIIASVHPTVLRELVGGSIAHKYYTKDQEVVQVVDLLESRRGKHPSLYMRVLVNERTGHGPTARDFEGIVHWIRQYTKAGQEGLNIARRMDRAMPNNPHSEQELAEGWRRYLSCDTLEGNKQRRQVKAEWCDNLEARLKAVPEDQKDLPLWPPLQYIGYARNAEARQANHDKHVGSNYLMMMGGGFCHHPPGVNNSSIRDVSEQKWAELHEWTLKFTPYLANLATEAVRFEAYLTQRKAAAVQARDRAQKGMEDSLRLYHAKLLENVASANFQLEVLMQTDLVPRRTPGTGSSRTLSGESAFF</sequence>
<feature type="compositionally biased region" description="Polar residues" evidence="1">
    <location>
        <begin position="496"/>
        <end position="510"/>
    </location>
</feature>
<name>A0A6A6QQC1_9PEZI</name>
<organism evidence="2 3">
    <name type="scientific">Lophium mytilinum</name>
    <dbReference type="NCBI Taxonomy" id="390894"/>
    <lineage>
        <taxon>Eukaryota</taxon>
        <taxon>Fungi</taxon>
        <taxon>Dikarya</taxon>
        <taxon>Ascomycota</taxon>
        <taxon>Pezizomycotina</taxon>
        <taxon>Dothideomycetes</taxon>
        <taxon>Pleosporomycetidae</taxon>
        <taxon>Mytilinidiales</taxon>
        <taxon>Mytilinidiaceae</taxon>
        <taxon>Lophium</taxon>
    </lineage>
</organism>
<accession>A0A6A6QQC1</accession>
<dbReference type="AlphaFoldDB" id="A0A6A6QQC1"/>
<dbReference type="EMBL" id="MU004190">
    <property type="protein sequence ID" value="KAF2494352.1"/>
    <property type="molecule type" value="Genomic_DNA"/>
</dbReference>
<proteinExistence type="predicted"/>
<dbReference type="Proteomes" id="UP000799750">
    <property type="component" value="Unassembled WGS sequence"/>
</dbReference>
<evidence type="ECO:0000256" key="1">
    <source>
        <dbReference type="SAM" id="MobiDB-lite"/>
    </source>
</evidence>